<evidence type="ECO:0000259" key="14">
    <source>
        <dbReference type="Pfam" id="PF02096"/>
    </source>
</evidence>
<evidence type="ECO:0000256" key="8">
    <source>
        <dbReference type="ARBA" id="ARBA00023136"/>
    </source>
</evidence>
<dbReference type="HAMAP" id="MF_01811">
    <property type="entry name" value="YidC_type2"/>
    <property type="match status" value="1"/>
</dbReference>
<comment type="function">
    <text evidence="12">Required for the insertion and/or proper folding and/or complex formation of integral membrane proteins into the membrane. Involved in integration of membrane proteins that insert both dependently and independently of the Sec translocase complex, as well as at least some lipoproteins.</text>
</comment>
<dbReference type="InterPro" id="IPR001708">
    <property type="entry name" value="YidC/ALB3/OXA1/COX18"/>
</dbReference>
<keyword evidence="2 12" id="KW-0813">Transport</keyword>
<keyword evidence="8 12" id="KW-0472">Membrane</keyword>
<evidence type="ECO:0000256" key="1">
    <source>
        <dbReference type="ARBA" id="ARBA00004651"/>
    </source>
</evidence>
<keyword evidence="4 12" id="KW-0812">Transmembrane</keyword>
<feature type="transmembrane region" description="Helical" evidence="12">
    <location>
        <begin position="175"/>
        <end position="192"/>
    </location>
</feature>
<keyword evidence="7 12" id="KW-1133">Transmembrane helix</keyword>
<dbReference type="PANTHER" id="PTHR12428">
    <property type="entry name" value="OXA1"/>
    <property type="match status" value="1"/>
</dbReference>
<evidence type="ECO:0000256" key="10">
    <source>
        <dbReference type="ARBA" id="ARBA00023186"/>
    </source>
</evidence>
<comment type="similarity">
    <text evidence="12">Belongs to the OXA1/ALB3/YidC family. Type 2 subfamily.</text>
</comment>
<dbReference type="GO" id="GO:0032977">
    <property type="term" value="F:membrane insertase activity"/>
    <property type="evidence" value="ECO:0007669"/>
    <property type="project" value="InterPro"/>
</dbReference>
<dbReference type="GO" id="GO:0015031">
    <property type="term" value="P:protein transport"/>
    <property type="evidence" value="ECO:0007669"/>
    <property type="project" value="UniProtKB-KW"/>
</dbReference>
<evidence type="ECO:0000256" key="12">
    <source>
        <dbReference type="HAMAP-Rule" id="MF_01811"/>
    </source>
</evidence>
<organism evidence="15 16">
    <name type="scientific">Limosilactobacillus mucosae LM1</name>
    <dbReference type="NCBI Taxonomy" id="1130798"/>
    <lineage>
        <taxon>Bacteria</taxon>
        <taxon>Bacillati</taxon>
        <taxon>Bacillota</taxon>
        <taxon>Bacilli</taxon>
        <taxon>Lactobacillales</taxon>
        <taxon>Lactobacillaceae</taxon>
        <taxon>Limosilactobacillus</taxon>
    </lineage>
</organism>
<evidence type="ECO:0000256" key="7">
    <source>
        <dbReference type="ARBA" id="ARBA00022989"/>
    </source>
</evidence>
<dbReference type="HOGENOM" id="CLU_036138_5_1_9"/>
<keyword evidence="16" id="KW-1185">Reference proteome</keyword>
<evidence type="ECO:0000256" key="6">
    <source>
        <dbReference type="ARBA" id="ARBA00022927"/>
    </source>
</evidence>
<feature type="compositionally biased region" description="Basic residues" evidence="13">
    <location>
        <begin position="302"/>
        <end position="316"/>
    </location>
</feature>
<dbReference type="InterPro" id="IPR036259">
    <property type="entry name" value="MFS_trans_sf"/>
</dbReference>
<feature type="region of interest" description="Disordered" evidence="13">
    <location>
        <begin position="261"/>
        <end position="316"/>
    </location>
</feature>
<evidence type="ECO:0000256" key="9">
    <source>
        <dbReference type="ARBA" id="ARBA00023139"/>
    </source>
</evidence>
<dbReference type="GO" id="GO:0051205">
    <property type="term" value="P:protein insertion into membrane"/>
    <property type="evidence" value="ECO:0007669"/>
    <property type="project" value="TreeGrafter"/>
</dbReference>
<protein>
    <recommendedName>
        <fullName evidence="12">Membrane protein insertase YidC</fullName>
    </recommendedName>
    <alternativeName>
        <fullName evidence="12">Foldase YidC</fullName>
    </alternativeName>
    <alternativeName>
        <fullName evidence="12">Membrane integrase YidC</fullName>
    </alternativeName>
    <alternativeName>
        <fullName evidence="12">Membrane protein YidC</fullName>
    </alternativeName>
</protein>
<evidence type="ECO:0000313" key="16">
    <source>
        <dbReference type="Proteomes" id="UP000003645"/>
    </source>
</evidence>
<sequence length="316" mass="35544">MKKKRLTVATLLSAMLLILSGCVRTDKHGHPIGWVYNYMAKPMQHLMTWLAQHMGNNYGWAIVVIVVIVRLILLPVMMSQMKKSTLMQEKMAMVQPQLRELQQRQKDAKTPQEQAAVSQQMMQLYRDNNISMTGGIGCLPLLIQLPIFAALYAAIRYSPDLYHATFMGMPLGKPSAILAILAFLAYMVQGWLSMIGVPKEQRKQMGAAMLMSPVMILFIAWSSSAGLGLYFVVSALFAILQTWLVNAWRPKLRENIKQEMKDHPVKMPDPIPAQPAATKPTTDTIEQLKKSPAKTKPTANKNRLRNAGKQHHHSSK</sequence>
<feature type="transmembrane region" description="Helical" evidence="12">
    <location>
        <begin position="130"/>
        <end position="155"/>
    </location>
</feature>
<keyword evidence="3 12" id="KW-1003">Cell membrane</keyword>
<dbReference type="Proteomes" id="UP000003645">
    <property type="component" value="Chromosome"/>
</dbReference>
<keyword evidence="9" id="KW-0564">Palmitate</keyword>
<proteinExistence type="inferred from homology"/>
<dbReference type="CDD" id="cd20070">
    <property type="entry name" value="5TM_YidC_Alb3"/>
    <property type="match status" value="1"/>
</dbReference>
<feature type="transmembrane region" description="Helical" evidence="12">
    <location>
        <begin position="227"/>
        <end position="248"/>
    </location>
</feature>
<dbReference type="Pfam" id="PF02096">
    <property type="entry name" value="60KD_IMP"/>
    <property type="match status" value="1"/>
</dbReference>
<evidence type="ECO:0000256" key="5">
    <source>
        <dbReference type="ARBA" id="ARBA00022729"/>
    </source>
</evidence>
<dbReference type="NCBIfam" id="TIGR03592">
    <property type="entry name" value="yidC_oxa1_cterm"/>
    <property type="match status" value="1"/>
</dbReference>
<dbReference type="PRINTS" id="PR00701">
    <property type="entry name" value="60KDINNERMP"/>
</dbReference>
<gene>
    <name evidence="12" type="primary">yidC</name>
    <name evidence="15" type="ORF">LBLM1_03125</name>
</gene>
<dbReference type="STRING" id="1130798.LBLM1_03125"/>
<dbReference type="InterPro" id="IPR047196">
    <property type="entry name" value="YidC_ALB_C"/>
</dbReference>
<feature type="transmembrane region" description="Helical" evidence="12">
    <location>
        <begin position="204"/>
        <end position="221"/>
    </location>
</feature>
<accession>A0A0D4CJD0</accession>
<keyword evidence="6 12" id="KW-0653">Protein transport</keyword>
<reference evidence="15 16" key="1">
    <citation type="journal article" date="2012" name="J. Bacteriol.">
        <title>Genome sequence of Lactobacillus mucosae LM1, isolated from piglet feces.</title>
        <authorList>
            <person name="Lee J.H."/>
            <person name="Valeriano V.D."/>
            <person name="Shin Y.R."/>
            <person name="Chae J.P."/>
            <person name="Kim G.B."/>
            <person name="Ham J.S."/>
            <person name="Chun J."/>
            <person name="Kang D.K."/>
        </authorList>
    </citation>
    <scope>NUCLEOTIDE SEQUENCE [LARGE SCALE GENOMIC DNA]</scope>
    <source>
        <strain evidence="15 16">LM1</strain>
    </source>
</reference>
<evidence type="ECO:0000256" key="11">
    <source>
        <dbReference type="ARBA" id="ARBA00023288"/>
    </source>
</evidence>
<dbReference type="GO" id="GO:0005886">
    <property type="term" value="C:plasma membrane"/>
    <property type="evidence" value="ECO:0007669"/>
    <property type="project" value="UniProtKB-SubCell"/>
</dbReference>
<dbReference type="AlphaFoldDB" id="A0A0D4CJD0"/>
<dbReference type="OrthoDB" id="9780552at2"/>
<dbReference type="SUPFAM" id="SSF103473">
    <property type="entry name" value="MFS general substrate transporter"/>
    <property type="match status" value="1"/>
</dbReference>
<evidence type="ECO:0000256" key="2">
    <source>
        <dbReference type="ARBA" id="ARBA00022448"/>
    </source>
</evidence>
<dbReference type="KEGG" id="lmu:LBLM1_03125"/>
<dbReference type="InterPro" id="IPR023060">
    <property type="entry name" value="YidC/YidC1/YidC2_Firmicutes"/>
</dbReference>
<keyword evidence="10 12" id="KW-0143">Chaperone</keyword>
<dbReference type="PROSITE" id="PS51257">
    <property type="entry name" value="PROKAR_LIPOPROTEIN"/>
    <property type="match status" value="1"/>
</dbReference>
<evidence type="ECO:0000256" key="4">
    <source>
        <dbReference type="ARBA" id="ARBA00022692"/>
    </source>
</evidence>
<evidence type="ECO:0000256" key="13">
    <source>
        <dbReference type="SAM" id="MobiDB-lite"/>
    </source>
</evidence>
<feature type="domain" description="Membrane insertase YidC/Oxa/ALB C-terminal" evidence="14">
    <location>
        <begin position="58"/>
        <end position="246"/>
    </location>
</feature>
<evidence type="ECO:0000313" key="15">
    <source>
        <dbReference type="EMBL" id="AJT50159.1"/>
    </source>
</evidence>
<dbReference type="InterPro" id="IPR028055">
    <property type="entry name" value="YidC/Oxa/ALB_C"/>
</dbReference>
<dbReference type="PANTHER" id="PTHR12428:SF65">
    <property type="entry name" value="CYTOCHROME C OXIDASE ASSEMBLY PROTEIN COX18, MITOCHONDRIAL"/>
    <property type="match status" value="1"/>
</dbReference>
<dbReference type="EMBL" id="CP011013">
    <property type="protein sequence ID" value="AJT50159.1"/>
    <property type="molecule type" value="Genomic_DNA"/>
</dbReference>
<keyword evidence="5 12" id="KW-0732">Signal</keyword>
<feature type="transmembrane region" description="Helical" evidence="12">
    <location>
        <begin position="58"/>
        <end position="78"/>
    </location>
</feature>
<comment type="subcellular location">
    <subcellularLocation>
        <location evidence="1 12">Cell membrane</location>
        <topology evidence="1 12">Multi-pass membrane protein</topology>
    </subcellularLocation>
</comment>
<evidence type="ECO:0000256" key="3">
    <source>
        <dbReference type="ARBA" id="ARBA00022475"/>
    </source>
</evidence>
<keyword evidence="11 12" id="KW-0449">Lipoprotein</keyword>
<name>A0A0D4CJD0_LIMMU</name>
<dbReference type="RefSeq" id="WP_006499991.1">
    <property type="nucleotide sequence ID" value="NZ_CP011013.1"/>
</dbReference>